<dbReference type="Proteomes" id="UP000046395">
    <property type="component" value="Unassembled WGS sequence"/>
</dbReference>
<name>A0A5S6QBL4_TRIMR</name>
<accession>A0A5S6QBL4</accession>
<dbReference type="WBParaSite" id="TMUE_1000004357.1">
    <property type="protein sequence ID" value="TMUE_1000004357.1"/>
    <property type="gene ID" value="WBGene00293354"/>
</dbReference>
<evidence type="ECO:0000313" key="1">
    <source>
        <dbReference type="Proteomes" id="UP000046395"/>
    </source>
</evidence>
<dbReference type="AlphaFoldDB" id="A0A5S6QBL4"/>
<keyword evidence="1" id="KW-1185">Reference proteome</keyword>
<organism evidence="1 2">
    <name type="scientific">Trichuris muris</name>
    <name type="common">Mouse whipworm</name>
    <dbReference type="NCBI Taxonomy" id="70415"/>
    <lineage>
        <taxon>Eukaryota</taxon>
        <taxon>Metazoa</taxon>
        <taxon>Ecdysozoa</taxon>
        <taxon>Nematoda</taxon>
        <taxon>Enoplea</taxon>
        <taxon>Dorylaimia</taxon>
        <taxon>Trichinellida</taxon>
        <taxon>Trichuridae</taxon>
        <taxon>Trichuris</taxon>
    </lineage>
</organism>
<evidence type="ECO:0000313" key="2">
    <source>
        <dbReference type="WBParaSite" id="TMUE_1000004357.1"/>
    </source>
</evidence>
<sequence>MVPDGDLKRLAAGRKFLYEGVHGSTVRWLLQTYIFMFQGHFHRAQVGAEEGSRSHILMEPWVYENGILFPKIRDKQQQCGRIAETPA</sequence>
<proteinExistence type="predicted"/>
<protein>
    <submittedName>
        <fullName evidence="2">Uncharacterized protein</fullName>
    </submittedName>
</protein>
<reference evidence="2" key="1">
    <citation type="submission" date="2019-12" db="UniProtKB">
        <authorList>
            <consortium name="WormBaseParasite"/>
        </authorList>
    </citation>
    <scope>IDENTIFICATION</scope>
</reference>